<evidence type="ECO:0000256" key="16">
    <source>
        <dbReference type="ARBA" id="ARBA00049209"/>
    </source>
</evidence>
<evidence type="ECO:0000256" key="9">
    <source>
        <dbReference type="ARBA" id="ARBA00022958"/>
    </source>
</evidence>
<comment type="function">
    <text evidence="18">Catalyzes the epimerization of the S- and R-forms of NAD(P)HX, a damaged form of NAD(P)H that is a result of enzymatic or heat-dependent hydration. This is a prerequisite for the S-specific NAD(P)H-hydrate dehydratase to allow the repair of both epimers of NAD(P)HX.</text>
</comment>
<comment type="catalytic activity">
    <reaction evidence="1 18 19">
        <text>(6R)-NADHX = (6S)-NADHX</text>
        <dbReference type="Rhea" id="RHEA:32215"/>
        <dbReference type="ChEBI" id="CHEBI:64074"/>
        <dbReference type="ChEBI" id="CHEBI:64075"/>
        <dbReference type="EC" id="5.1.99.6"/>
    </reaction>
</comment>
<comment type="catalytic activity">
    <reaction evidence="16 17 19">
        <text>(6S)-NADPHX + ADP = AMP + phosphate + NADPH + H(+)</text>
        <dbReference type="Rhea" id="RHEA:32235"/>
        <dbReference type="ChEBI" id="CHEBI:15378"/>
        <dbReference type="ChEBI" id="CHEBI:43474"/>
        <dbReference type="ChEBI" id="CHEBI:57783"/>
        <dbReference type="ChEBI" id="CHEBI:64076"/>
        <dbReference type="ChEBI" id="CHEBI:456215"/>
        <dbReference type="ChEBI" id="CHEBI:456216"/>
        <dbReference type="EC" id="4.2.1.136"/>
    </reaction>
</comment>
<evidence type="ECO:0000256" key="12">
    <source>
        <dbReference type="ARBA" id="ARBA00023239"/>
    </source>
</evidence>
<feature type="binding site" evidence="17">
    <location>
        <begin position="417"/>
        <end position="421"/>
    </location>
    <ligand>
        <name>AMP</name>
        <dbReference type="ChEBI" id="CHEBI:456215"/>
    </ligand>
</feature>
<feature type="binding site" evidence="17">
    <location>
        <position position="380"/>
    </location>
    <ligand>
        <name>(6S)-NADPHX</name>
        <dbReference type="ChEBI" id="CHEBI:64076"/>
    </ligand>
</feature>
<comment type="caution">
    <text evidence="18">Lacks conserved residue(s) required for the propagation of feature annotation.</text>
</comment>
<name>A0A1I6HDJ5_9GAMM</name>
<evidence type="ECO:0000256" key="17">
    <source>
        <dbReference type="HAMAP-Rule" id="MF_01965"/>
    </source>
</evidence>
<dbReference type="CDD" id="cd01171">
    <property type="entry name" value="YXKO-related"/>
    <property type="match status" value="1"/>
</dbReference>
<dbReference type="Gene3D" id="3.40.1190.20">
    <property type="match status" value="1"/>
</dbReference>
<dbReference type="GO" id="GO:0005524">
    <property type="term" value="F:ATP binding"/>
    <property type="evidence" value="ECO:0007669"/>
    <property type="project" value="UniProtKB-UniRule"/>
</dbReference>
<protein>
    <recommendedName>
        <fullName evidence="19">Bifunctional NAD(P)H-hydrate repair enzyme</fullName>
    </recommendedName>
    <alternativeName>
        <fullName evidence="19">Nicotinamide nucleotide repair protein</fullName>
    </alternativeName>
    <domain>
        <recommendedName>
            <fullName evidence="19">ADP-dependent (S)-NAD(P)H-hydrate dehydratase</fullName>
            <ecNumber evidence="19">4.2.1.136</ecNumber>
        </recommendedName>
        <alternativeName>
            <fullName evidence="19">ADP-dependent NAD(P)HX dehydratase</fullName>
        </alternativeName>
    </domain>
    <domain>
        <recommendedName>
            <fullName evidence="19">NAD(P)H-hydrate epimerase</fullName>
            <ecNumber evidence="19">5.1.99.6</ecNumber>
        </recommendedName>
    </domain>
</protein>
<keyword evidence="10 17" id="KW-0520">NAD</keyword>
<keyword evidence="12 17" id="KW-0456">Lyase</keyword>
<evidence type="ECO:0000259" key="20">
    <source>
        <dbReference type="PROSITE" id="PS51383"/>
    </source>
</evidence>
<evidence type="ECO:0000256" key="1">
    <source>
        <dbReference type="ARBA" id="ARBA00000013"/>
    </source>
</evidence>
<evidence type="ECO:0000256" key="7">
    <source>
        <dbReference type="ARBA" id="ARBA00022840"/>
    </source>
</evidence>
<dbReference type="PANTHER" id="PTHR12592:SF0">
    <property type="entry name" value="ATP-DEPENDENT (S)-NAD(P)H-HYDRATE DEHYDRATASE"/>
    <property type="match status" value="1"/>
</dbReference>
<dbReference type="Pfam" id="PF03853">
    <property type="entry name" value="YjeF_N"/>
    <property type="match status" value="1"/>
</dbReference>
<dbReference type="HAMAP" id="MF_01965">
    <property type="entry name" value="NADHX_dehydratase"/>
    <property type="match status" value="1"/>
</dbReference>
<dbReference type="PROSITE" id="PS51383">
    <property type="entry name" value="YJEF_C_3"/>
    <property type="match status" value="1"/>
</dbReference>
<comment type="catalytic activity">
    <reaction evidence="15 17 19">
        <text>(6S)-NADHX + ADP = AMP + phosphate + NADH + H(+)</text>
        <dbReference type="Rhea" id="RHEA:32223"/>
        <dbReference type="ChEBI" id="CHEBI:15378"/>
        <dbReference type="ChEBI" id="CHEBI:43474"/>
        <dbReference type="ChEBI" id="CHEBI:57945"/>
        <dbReference type="ChEBI" id="CHEBI:64074"/>
        <dbReference type="ChEBI" id="CHEBI:456215"/>
        <dbReference type="ChEBI" id="CHEBI:456216"/>
        <dbReference type="EC" id="4.2.1.136"/>
    </reaction>
</comment>
<evidence type="ECO:0000259" key="21">
    <source>
        <dbReference type="PROSITE" id="PS51385"/>
    </source>
</evidence>
<dbReference type="SUPFAM" id="SSF64153">
    <property type="entry name" value="YjeF N-terminal domain-like"/>
    <property type="match status" value="1"/>
</dbReference>
<keyword evidence="9 18" id="KW-0630">Potassium</keyword>
<dbReference type="RefSeq" id="WP_092009653.1">
    <property type="nucleotide sequence ID" value="NZ_FOYW01000001.1"/>
</dbReference>
<dbReference type="GO" id="GO:0046872">
    <property type="term" value="F:metal ion binding"/>
    <property type="evidence" value="ECO:0007669"/>
    <property type="project" value="UniProtKB-UniRule"/>
</dbReference>
<evidence type="ECO:0000256" key="2">
    <source>
        <dbReference type="ARBA" id="ARBA00000909"/>
    </source>
</evidence>
<dbReference type="NCBIfam" id="TIGR00197">
    <property type="entry name" value="yjeF_nterm"/>
    <property type="match status" value="1"/>
</dbReference>
<accession>A0A1I6HDJ5</accession>
<keyword evidence="6 17" id="KW-0547">Nucleotide-binding</keyword>
<gene>
    <name evidence="18" type="primary">nnrE</name>
    <name evidence="17" type="synonym">nnrD</name>
    <name evidence="22" type="ORF">SAMN05216203_1137</name>
</gene>
<evidence type="ECO:0000256" key="18">
    <source>
        <dbReference type="HAMAP-Rule" id="MF_01966"/>
    </source>
</evidence>
<dbReference type="GO" id="GO:0052856">
    <property type="term" value="F:NAD(P)HX epimerase activity"/>
    <property type="evidence" value="ECO:0007669"/>
    <property type="project" value="UniProtKB-UniRule"/>
</dbReference>
<comment type="cofactor">
    <cofactor evidence="17">
        <name>Mg(2+)</name>
        <dbReference type="ChEBI" id="CHEBI:18420"/>
    </cofactor>
</comment>
<dbReference type="PROSITE" id="PS51385">
    <property type="entry name" value="YJEF_N"/>
    <property type="match status" value="1"/>
</dbReference>
<dbReference type="InterPro" id="IPR000631">
    <property type="entry name" value="CARKD"/>
</dbReference>
<dbReference type="GO" id="GO:0046496">
    <property type="term" value="P:nicotinamide nucleotide metabolic process"/>
    <property type="evidence" value="ECO:0007669"/>
    <property type="project" value="UniProtKB-UniRule"/>
</dbReference>
<dbReference type="OrthoDB" id="9806925at2"/>
<evidence type="ECO:0000256" key="13">
    <source>
        <dbReference type="ARBA" id="ARBA00023268"/>
    </source>
</evidence>
<evidence type="ECO:0000256" key="10">
    <source>
        <dbReference type="ARBA" id="ARBA00023027"/>
    </source>
</evidence>
<evidence type="ECO:0000256" key="11">
    <source>
        <dbReference type="ARBA" id="ARBA00023235"/>
    </source>
</evidence>
<feature type="binding site" evidence="17">
    <location>
        <position position="446"/>
    </location>
    <ligand>
        <name>AMP</name>
        <dbReference type="ChEBI" id="CHEBI:456215"/>
    </ligand>
</feature>
<dbReference type="InterPro" id="IPR036652">
    <property type="entry name" value="YjeF_N_dom_sf"/>
</dbReference>
<comment type="catalytic activity">
    <reaction evidence="2 18 19">
        <text>(6R)-NADPHX = (6S)-NADPHX</text>
        <dbReference type="Rhea" id="RHEA:32227"/>
        <dbReference type="ChEBI" id="CHEBI:64076"/>
        <dbReference type="ChEBI" id="CHEBI:64077"/>
        <dbReference type="EC" id="5.1.99.6"/>
    </reaction>
</comment>
<feature type="domain" description="YjeF C-terminal" evidence="20">
    <location>
        <begin position="237"/>
        <end position="511"/>
    </location>
</feature>
<feature type="binding site" evidence="18">
    <location>
        <begin position="65"/>
        <end position="69"/>
    </location>
    <ligand>
        <name>(6S)-NADPHX</name>
        <dbReference type="ChEBI" id="CHEBI:64076"/>
    </ligand>
</feature>
<feature type="binding site" evidence="17">
    <location>
        <position position="333"/>
    </location>
    <ligand>
        <name>(6S)-NADPHX</name>
        <dbReference type="ChEBI" id="CHEBI:64076"/>
    </ligand>
</feature>
<dbReference type="Proteomes" id="UP000198644">
    <property type="component" value="Unassembled WGS sequence"/>
</dbReference>
<keyword evidence="7 17" id="KW-0067">ATP-binding</keyword>
<comment type="subunit">
    <text evidence="17">Homotetramer.</text>
</comment>
<dbReference type="InterPro" id="IPR004443">
    <property type="entry name" value="YjeF_N_dom"/>
</dbReference>
<feature type="domain" description="YjeF N-terminal" evidence="21">
    <location>
        <begin position="17"/>
        <end position="226"/>
    </location>
</feature>
<dbReference type="NCBIfam" id="TIGR00196">
    <property type="entry name" value="yjeF_cterm"/>
    <property type="match status" value="1"/>
</dbReference>
<sequence>MLTDNILSESLFTAGGVQALDRYLIDEVGVDGYVLMQKAARAAFRQLARHWPEAKQVLVLCASGNNGGDGYLVALNALRHGHRVDCVAVKDPGKLSGDARKAWQDAVDAGVQVRQWEDLSDSQKDDLFSGEGVIVDAMLGTGVRGKPRPPVDELVRRINRSAMPVLAVDVPSGLDAATGAAEGEAVQARVTATFIGQKIGLLTGQGPQYAGRVEFDTLGVGDDLAGCEEPPVAGLATWSRIKASLPAVSRVAHKGAFGHVLIIAGSQGFGGAGLLAAEAAGRSGAGLVSLATHPDHVAPALARCPSVMVRGVTHGNQLSELLERADAVVCGPGIGQSAWGQQMLQQVLSTNIPRVLDADALNLLAQQKPVVAEKQVITPHPGEAARLLDCSVADIEADRLEAVTRLQRRYGGVALLKGAGTLIAGEEGLPVLVAGANPGMATGGMGDVLSGICGALAALTVKSPELSLRDATTLAAAVHIESANRASLVRGYRSLLPVDVIDALSWAFRSAEQPVYGSWADE</sequence>
<keyword evidence="13" id="KW-0511">Multifunctional enzyme</keyword>
<proteinExistence type="inferred from homology"/>
<dbReference type="EMBL" id="FOYW01000001">
    <property type="protein sequence ID" value="SFR52552.1"/>
    <property type="molecule type" value="Genomic_DNA"/>
</dbReference>
<evidence type="ECO:0000256" key="6">
    <source>
        <dbReference type="ARBA" id="ARBA00022741"/>
    </source>
</evidence>
<feature type="binding site" evidence="17">
    <location>
        <position position="272"/>
    </location>
    <ligand>
        <name>(6S)-NADPHX</name>
        <dbReference type="ChEBI" id="CHEBI:64076"/>
    </ligand>
</feature>
<evidence type="ECO:0000313" key="23">
    <source>
        <dbReference type="Proteomes" id="UP000198644"/>
    </source>
</evidence>
<dbReference type="HAMAP" id="MF_01966">
    <property type="entry name" value="NADHX_epimerase"/>
    <property type="match status" value="1"/>
</dbReference>
<dbReference type="STRING" id="650891.SAMN05216203_1137"/>
<feature type="binding site" evidence="18">
    <location>
        <position position="172"/>
    </location>
    <ligand>
        <name>K(+)</name>
        <dbReference type="ChEBI" id="CHEBI:29103"/>
    </ligand>
</feature>
<dbReference type="Pfam" id="PF01256">
    <property type="entry name" value="Carb_kinase"/>
    <property type="match status" value="1"/>
</dbReference>
<feature type="binding site" evidence="17">
    <location>
        <position position="447"/>
    </location>
    <ligand>
        <name>(6S)-NADPHX</name>
        <dbReference type="ChEBI" id="CHEBI:64076"/>
    </ligand>
</feature>
<feature type="binding site" evidence="18">
    <location>
        <position position="66"/>
    </location>
    <ligand>
        <name>K(+)</name>
        <dbReference type="ChEBI" id="CHEBI:29103"/>
    </ligand>
</feature>
<organism evidence="22 23">
    <name type="scientific">Marinobacter daqiaonensis</name>
    <dbReference type="NCBI Taxonomy" id="650891"/>
    <lineage>
        <taxon>Bacteria</taxon>
        <taxon>Pseudomonadati</taxon>
        <taxon>Pseudomonadota</taxon>
        <taxon>Gammaproteobacteria</taxon>
        <taxon>Pseudomonadales</taxon>
        <taxon>Marinobacteraceae</taxon>
        <taxon>Marinobacter</taxon>
    </lineage>
</organism>
<evidence type="ECO:0000256" key="8">
    <source>
        <dbReference type="ARBA" id="ARBA00022857"/>
    </source>
</evidence>
<comment type="similarity">
    <text evidence="17">Belongs to the NnrD/CARKD family.</text>
</comment>
<evidence type="ECO:0000256" key="5">
    <source>
        <dbReference type="ARBA" id="ARBA00022723"/>
    </source>
</evidence>
<evidence type="ECO:0000256" key="15">
    <source>
        <dbReference type="ARBA" id="ARBA00048238"/>
    </source>
</evidence>
<comment type="function">
    <text evidence="17">Catalyzes the dehydration of the S-form of NAD(P)HX at the expense of ADP, which is converted to AMP. Together with NAD(P)HX epimerase, which catalyzes the epimerization of the S- and R-forms, the enzyme allows the repair of both epimers of NAD(P)HX, a damaged form of NAD(P)H that is a result of enzymatic or heat-dependent hydration.</text>
</comment>
<reference evidence="22 23" key="1">
    <citation type="submission" date="2016-10" db="EMBL/GenBank/DDBJ databases">
        <authorList>
            <person name="de Groot N.N."/>
        </authorList>
    </citation>
    <scope>NUCLEOTIDE SEQUENCE [LARGE SCALE GENOMIC DNA]</scope>
    <source>
        <strain evidence="22 23">CGMCC 1.9167</strain>
    </source>
</reference>
<dbReference type="InterPro" id="IPR029056">
    <property type="entry name" value="Ribokinase-like"/>
</dbReference>
<comment type="function">
    <text evidence="14 19">Bifunctional enzyme that catalyzes the epimerization of the S- and R-forms of NAD(P)HX and the dehydration of the S-form of NAD(P)HX at the expense of ADP, which is converted to AMP. This allows the repair of both epimers of NAD(P)HX, a damaged form of NAD(P)H that is a result of enzymatic or heat-dependent hydration.</text>
</comment>
<keyword evidence="8 17" id="KW-0521">NADP</keyword>
<dbReference type="Gene3D" id="3.40.50.10260">
    <property type="entry name" value="YjeF N-terminal domain"/>
    <property type="match status" value="1"/>
</dbReference>
<dbReference type="PIRSF" id="PIRSF017184">
    <property type="entry name" value="Nnr"/>
    <property type="match status" value="1"/>
</dbReference>
<evidence type="ECO:0000256" key="4">
    <source>
        <dbReference type="ARBA" id="ARBA00009524"/>
    </source>
</evidence>
<comment type="similarity">
    <text evidence="18">Belongs to the NnrE/AIBP family.</text>
</comment>
<comment type="cofactor">
    <cofactor evidence="18 19">
        <name>K(+)</name>
        <dbReference type="ChEBI" id="CHEBI:29103"/>
    </cofactor>
    <text evidence="18 19">Binds 1 potassium ion per subunit.</text>
</comment>
<evidence type="ECO:0000313" key="22">
    <source>
        <dbReference type="EMBL" id="SFR52552.1"/>
    </source>
</evidence>
<feature type="binding site" evidence="18">
    <location>
        <position position="136"/>
    </location>
    <ligand>
        <name>K(+)</name>
        <dbReference type="ChEBI" id="CHEBI:29103"/>
    </ligand>
</feature>
<comment type="similarity">
    <text evidence="3 19">In the N-terminal section; belongs to the NnrE/AIBP family.</text>
</comment>
<dbReference type="EC" id="4.2.1.136" evidence="19"/>
<evidence type="ECO:0000256" key="3">
    <source>
        <dbReference type="ARBA" id="ARBA00006001"/>
    </source>
</evidence>
<comment type="similarity">
    <text evidence="4 19">In the C-terminal section; belongs to the NnrD/CARKD family.</text>
</comment>
<dbReference type="GO" id="GO:0110051">
    <property type="term" value="P:metabolite repair"/>
    <property type="evidence" value="ECO:0007669"/>
    <property type="project" value="TreeGrafter"/>
</dbReference>
<feature type="binding site" evidence="18">
    <location>
        <begin position="140"/>
        <end position="146"/>
    </location>
    <ligand>
        <name>(6S)-NADPHX</name>
        <dbReference type="ChEBI" id="CHEBI:64076"/>
    </ligand>
</feature>
<dbReference type="GO" id="GO:0052855">
    <property type="term" value="F:ADP-dependent NAD(P)H-hydrate dehydratase activity"/>
    <property type="evidence" value="ECO:0007669"/>
    <property type="project" value="UniProtKB-UniRule"/>
</dbReference>
<keyword evidence="11 18" id="KW-0413">Isomerase</keyword>
<dbReference type="InterPro" id="IPR030677">
    <property type="entry name" value="Nnr"/>
</dbReference>
<dbReference type="PANTHER" id="PTHR12592">
    <property type="entry name" value="ATP-DEPENDENT (S)-NAD(P)H-HYDRATE DEHYDRATASE FAMILY MEMBER"/>
    <property type="match status" value="1"/>
</dbReference>
<dbReference type="SUPFAM" id="SSF53613">
    <property type="entry name" value="Ribokinase-like"/>
    <property type="match status" value="1"/>
</dbReference>
<feature type="binding site" evidence="18">
    <location>
        <position position="169"/>
    </location>
    <ligand>
        <name>(6S)-NADPHX</name>
        <dbReference type="ChEBI" id="CHEBI:64076"/>
    </ligand>
</feature>
<evidence type="ECO:0000256" key="19">
    <source>
        <dbReference type="PIRNR" id="PIRNR017184"/>
    </source>
</evidence>
<dbReference type="EC" id="5.1.99.6" evidence="19"/>
<keyword evidence="5 18" id="KW-0479">Metal-binding</keyword>
<dbReference type="AlphaFoldDB" id="A0A1I6HDJ5"/>
<keyword evidence="23" id="KW-1185">Reference proteome</keyword>
<evidence type="ECO:0000256" key="14">
    <source>
        <dbReference type="ARBA" id="ARBA00025153"/>
    </source>
</evidence>